<dbReference type="PANTHER" id="PTHR24095:SF14">
    <property type="entry name" value="ACETYL-COENZYME A SYNTHETASE 1"/>
    <property type="match status" value="1"/>
</dbReference>
<comment type="similarity">
    <text evidence="2 8">Belongs to the ATP-dependent AMP-binding enzyme family.</text>
</comment>
<evidence type="ECO:0000256" key="5">
    <source>
        <dbReference type="ARBA" id="ARBA00022741"/>
    </source>
</evidence>
<keyword evidence="4 8" id="KW-0436">Ligase</keyword>
<dbReference type="GO" id="GO:0003987">
    <property type="term" value="F:acetate-CoA ligase activity"/>
    <property type="evidence" value="ECO:0007669"/>
    <property type="project" value="UniProtKB-UniRule"/>
</dbReference>
<organism evidence="12 13">
    <name type="scientific">Diplocarpon rosae</name>
    <dbReference type="NCBI Taxonomy" id="946125"/>
    <lineage>
        <taxon>Eukaryota</taxon>
        <taxon>Fungi</taxon>
        <taxon>Dikarya</taxon>
        <taxon>Ascomycota</taxon>
        <taxon>Pezizomycotina</taxon>
        <taxon>Leotiomycetes</taxon>
        <taxon>Helotiales</taxon>
        <taxon>Drepanopezizaceae</taxon>
        <taxon>Diplocarpon</taxon>
    </lineage>
</organism>
<dbReference type="Gene3D" id="3.40.50.12780">
    <property type="entry name" value="N-terminal domain of ligase-like"/>
    <property type="match status" value="1"/>
</dbReference>
<dbReference type="InterPro" id="IPR045851">
    <property type="entry name" value="AMP-bd_C_sf"/>
</dbReference>
<evidence type="ECO:0000256" key="2">
    <source>
        <dbReference type="ARBA" id="ARBA00006432"/>
    </source>
</evidence>
<evidence type="ECO:0000259" key="9">
    <source>
        <dbReference type="Pfam" id="PF00501"/>
    </source>
</evidence>
<evidence type="ECO:0000259" key="11">
    <source>
        <dbReference type="Pfam" id="PF16177"/>
    </source>
</evidence>
<keyword evidence="5 8" id="KW-0547">Nucleotide-binding</keyword>
<dbReference type="InterPro" id="IPR042099">
    <property type="entry name" value="ANL_N_sf"/>
</dbReference>
<dbReference type="InterPro" id="IPR000873">
    <property type="entry name" value="AMP-dep_synth/lig_dom"/>
</dbReference>
<dbReference type="Pfam" id="PF00501">
    <property type="entry name" value="AMP-binding"/>
    <property type="match status" value="1"/>
</dbReference>
<dbReference type="GO" id="GO:0005829">
    <property type="term" value="C:cytosol"/>
    <property type="evidence" value="ECO:0007669"/>
    <property type="project" value="TreeGrafter"/>
</dbReference>
<dbReference type="PROSITE" id="PS00455">
    <property type="entry name" value="AMP_BINDING"/>
    <property type="match status" value="1"/>
</dbReference>
<dbReference type="FunFam" id="3.40.50.12780:FF:000001">
    <property type="entry name" value="Acetyl-coenzyme A synthetase"/>
    <property type="match status" value="1"/>
</dbReference>
<dbReference type="GO" id="GO:0005524">
    <property type="term" value="F:ATP binding"/>
    <property type="evidence" value="ECO:0007669"/>
    <property type="project" value="UniProtKB-UniRule"/>
</dbReference>
<reference evidence="12" key="1">
    <citation type="submission" date="2023-06" db="EMBL/GenBank/DDBJ databases">
        <title>Draft genome of Marssonina rosae.</title>
        <authorList>
            <person name="Cheng Q."/>
        </authorList>
    </citation>
    <scope>NUCLEOTIDE SEQUENCE</scope>
    <source>
        <strain evidence="12">R4</strain>
    </source>
</reference>
<evidence type="ECO:0000256" key="6">
    <source>
        <dbReference type="ARBA" id="ARBA00022840"/>
    </source>
</evidence>
<accession>A0AAD9T2W3</accession>
<feature type="domain" description="AMP-binding enzyme C-terminal" evidence="10">
    <location>
        <begin position="549"/>
        <end position="627"/>
    </location>
</feature>
<dbReference type="AlphaFoldDB" id="A0AAD9T2W3"/>
<sequence length="669" mass="74257">MSEGDVKPPNPVVAEAHQVDTFHPPQKMFQKHPSKPHLSGLEEYQTLYKQSVTEPDKFWGKMARDLLTWQRDFQTVHSGSFSNGDNAWFLEGQLNASFNCVDRHAFKNPDKPAIIYEADDAADGRTLTYGELLREVCRTAYVLKQMGVKKGDTVAIYLPMIPEALVAFLACSRIGAVHSVVFAGFSSDSLRDRVNDAQSKVVITTDEGKRGGKLIGTKKIVDDALKQCPDVTHCLVYKRTGADVPFTKGRDWWWHEEVEKWPAYMAPEPMNSEDPLFLLYTSGSTGKPKGVMHSTAGYLLGAAATGKYVFDIHDSDKFFCGGDVGWITGHTYVVYAPLLLGVATVVFEGTPAYPDFSRYWDVIEKHEVTQFYVAPTALRLLKRAGDQHVKAQMKHLRVLGSVGEPIAAEVWKWYFEIVGKEEAHVVDTYWQTETGSNVITPLAGVTPTKPGSASLPFFGIEPAIIDPVSGEEIHGNDVEGVLAFKQPWPSMARTVWGAHKRYMDTYLNVYKGYYFTGDGAGRDHEGYYWIRGRVDDVVNVSGHRLSTAEIEAALIEHPAVAEAAVVGIHDELTGQAVNAFVAIKDGHEVTDQLRKDLVLQVRKSIGPFAAPKQIFVVPDLPKTRSGKIMRRILRKILAGEEDQLGDTSTLSDPSVVDTIIKTVQESKKR</sequence>
<dbReference type="EMBL" id="JAUBYV010000004">
    <property type="protein sequence ID" value="KAK2627579.1"/>
    <property type="molecule type" value="Genomic_DNA"/>
</dbReference>
<name>A0AAD9T2W3_9HELO</name>
<dbReference type="InterPro" id="IPR020845">
    <property type="entry name" value="AMP-binding_CS"/>
</dbReference>
<dbReference type="Pfam" id="PF13193">
    <property type="entry name" value="AMP-binding_C"/>
    <property type="match status" value="1"/>
</dbReference>
<keyword evidence="6 8" id="KW-0067">ATP-binding</keyword>
<dbReference type="EC" id="6.2.1.1" evidence="3 8"/>
<feature type="domain" description="Acetyl-coenzyme A synthetase N-terminal" evidence="11">
    <location>
        <begin position="44"/>
        <end position="100"/>
    </location>
</feature>
<evidence type="ECO:0000256" key="3">
    <source>
        <dbReference type="ARBA" id="ARBA00013275"/>
    </source>
</evidence>
<dbReference type="GO" id="GO:0019427">
    <property type="term" value="P:acetyl-CoA biosynthetic process from acetate"/>
    <property type="evidence" value="ECO:0007669"/>
    <property type="project" value="InterPro"/>
</dbReference>
<dbReference type="FunFam" id="3.30.300.30:FF:000004">
    <property type="entry name" value="Acetyl-coenzyme A synthetase"/>
    <property type="match status" value="1"/>
</dbReference>
<comment type="caution">
    <text evidence="12">The sequence shown here is derived from an EMBL/GenBank/DDBJ whole genome shotgun (WGS) entry which is preliminary data.</text>
</comment>
<evidence type="ECO:0000256" key="4">
    <source>
        <dbReference type="ARBA" id="ARBA00022598"/>
    </source>
</evidence>
<keyword evidence="13" id="KW-1185">Reference proteome</keyword>
<evidence type="ECO:0000313" key="13">
    <source>
        <dbReference type="Proteomes" id="UP001285354"/>
    </source>
</evidence>
<evidence type="ECO:0000256" key="8">
    <source>
        <dbReference type="RuleBase" id="RU361147"/>
    </source>
</evidence>
<dbReference type="PANTHER" id="PTHR24095">
    <property type="entry name" value="ACETYL-COENZYME A SYNTHETASE"/>
    <property type="match status" value="1"/>
</dbReference>
<dbReference type="NCBIfam" id="NF001208">
    <property type="entry name" value="PRK00174.1"/>
    <property type="match status" value="1"/>
</dbReference>
<dbReference type="GO" id="GO:0016208">
    <property type="term" value="F:AMP binding"/>
    <property type="evidence" value="ECO:0007669"/>
    <property type="project" value="InterPro"/>
</dbReference>
<feature type="domain" description="AMP-dependent synthetase/ligase" evidence="9">
    <location>
        <begin position="102"/>
        <end position="491"/>
    </location>
</feature>
<comment type="catalytic activity">
    <reaction evidence="1 8">
        <text>acetate + ATP + CoA = acetyl-CoA + AMP + diphosphate</text>
        <dbReference type="Rhea" id="RHEA:23176"/>
        <dbReference type="ChEBI" id="CHEBI:30089"/>
        <dbReference type="ChEBI" id="CHEBI:30616"/>
        <dbReference type="ChEBI" id="CHEBI:33019"/>
        <dbReference type="ChEBI" id="CHEBI:57287"/>
        <dbReference type="ChEBI" id="CHEBI:57288"/>
        <dbReference type="ChEBI" id="CHEBI:456215"/>
        <dbReference type="EC" id="6.2.1.1"/>
    </reaction>
</comment>
<evidence type="ECO:0000256" key="7">
    <source>
        <dbReference type="ARBA" id="ARBA00073617"/>
    </source>
</evidence>
<dbReference type="NCBIfam" id="TIGR02188">
    <property type="entry name" value="Ac_CoA_lig_AcsA"/>
    <property type="match status" value="1"/>
</dbReference>
<gene>
    <name evidence="12" type="ORF">QTJ16_003545</name>
</gene>
<evidence type="ECO:0000313" key="12">
    <source>
        <dbReference type="EMBL" id="KAK2627579.1"/>
    </source>
</evidence>
<dbReference type="SUPFAM" id="SSF56801">
    <property type="entry name" value="Acetyl-CoA synthetase-like"/>
    <property type="match status" value="1"/>
</dbReference>
<dbReference type="InterPro" id="IPR025110">
    <property type="entry name" value="AMP-bd_C"/>
</dbReference>
<dbReference type="Proteomes" id="UP001285354">
    <property type="component" value="Unassembled WGS sequence"/>
</dbReference>
<proteinExistence type="inferred from homology"/>
<evidence type="ECO:0000256" key="1">
    <source>
        <dbReference type="ARBA" id="ARBA00000131"/>
    </source>
</evidence>
<dbReference type="Pfam" id="PF16177">
    <property type="entry name" value="ACAS_N"/>
    <property type="match status" value="1"/>
</dbReference>
<dbReference type="InterPro" id="IPR032387">
    <property type="entry name" value="ACAS_N"/>
</dbReference>
<protein>
    <recommendedName>
        <fullName evidence="7 8">Acetyl-coenzyme A synthetase</fullName>
        <ecNumber evidence="3 8">6.2.1.1</ecNumber>
    </recommendedName>
</protein>
<dbReference type="CDD" id="cd05966">
    <property type="entry name" value="ACS"/>
    <property type="match status" value="1"/>
</dbReference>
<dbReference type="Gene3D" id="3.30.300.30">
    <property type="match status" value="1"/>
</dbReference>
<evidence type="ECO:0000259" key="10">
    <source>
        <dbReference type="Pfam" id="PF13193"/>
    </source>
</evidence>
<dbReference type="InterPro" id="IPR011904">
    <property type="entry name" value="Ac_CoA_lig"/>
</dbReference>